<dbReference type="AlphaFoldDB" id="A0A0B6F1G4"/>
<accession>A0A0B6F1G4</accession>
<dbReference type="SMART" id="SM00909">
    <property type="entry name" value="Germane"/>
    <property type="match status" value="1"/>
</dbReference>
<name>A0A0B6F1G4_9CORY</name>
<dbReference type="KEGG" id="csx:CSING_03765"/>
<dbReference type="Pfam" id="PF25976">
    <property type="entry name" value="LpqB_N"/>
    <property type="match status" value="1"/>
</dbReference>
<gene>
    <name evidence="6 9" type="primary">lpqB</name>
    <name evidence="9" type="ORF">CSING_03765</name>
</gene>
<reference evidence="9 10" key="1">
    <citation type="journal article" date="2015" name="Genome Announc.">
        <title>Complete Genome Sequence and Annotation of Corynebacterium singulare DSM 44357, Isolated from a Human Semen Specimen.</title>
        <authorList>
            <person name="Merten M."/>
            <person name="Brinkrolf K."/>
            <person name="Albersmeier A."/>
            <person name="Kutter Y."/>
            <person name="Ruckert C."/>
            <person name="Tauch A."/>
        </authorList>
    </citation>
    <scope>NUCLEOTIDE SEQUENCE [LARGE SCALE GENOMIC DNA]</scope>
    <source>
        <strain evidence="9">IBS B52218</strain>
    </source>
</reference>
<evidence type="ECO:0000313" key="9">
    <source>
        <dbReference type="EMBL" id="AJI78300.1"/>
    </source>
</evidence>
<keyword evidence="5 6" id="KW-0449">Lipoprotein</keyword>
<dbReference type="HOGENOM" id="CLU_032207_1_0_11"/>
<dbReference type="Proteomes" id="UP000031890">
    <property type="component" value="Chromosome"/>
</dbReference>
<feature type="chain" id="PRO_5008828168" description="Lipoprotein LpqB" evidence="7">
    <location>
        <begin position="23"/>
        <end position="569"/>
    </location>
</feature>
<dbReference type="SUPFAM" id="SSF82171">
    <property type="entry name" value="DPP6 N-terminal domain-like"/>
    <property type="match status" value="1"/>
</dbReference>
<evidence type="ECO:0000256" key="2">
    <source>
        <dbReference type="ARBA" id="ARBA00022729"/>
    </source>
</evidence>
<dbReference type="Pfam" id="PF10647">
    <property type="entry name" value="Gmad1"/>
    <property type="match status" value="1"/>
</dbReference>
<organism evidence="9 10">
    <name type="scientific">Corynebacterium singulare</name>
    <dbReference type="NCBI Taxonomy" id="161899"/>
    <lineage>
        <taxon>Bacteria</taxon>
        <taxon>Bacillati</taxon>
        <taxon>Actinomycetota</taxon>
        <taxon>Actinomycetes</taxon>
        <taxon>Mycobacteriales</taxon>
        <taxon>Corynebacteriaceae</taxon>
        <taxon>Corynebacterium</taxon>
    </lineage>
</organism>
<dbReference type="InterPro" id="IPR018910">
    <property type="entry name" value="LpqB_C"/>
</dbReference>
<dbReference type="InterPro" id="IPR059026">
    <property type="entry name" value="LpqB_N"/>
</dbReference>
<evidence type="ECO:0000256" key="6">
    <source>
        <dbReference type="HAMAP-Rule" id="MF_01373"/>
    </source>
</evidence>
<dbReference type="NCBIfam" id="NF010141">
    <property type="entry name" value="PRK13616.1"/>
    <property type="match status" value="1"/>
</dbReference>
<dbReference type="GO" id="GO:0005886">
    <property type="term" value="C:plasma membrane"/>
    <property type="evidence" value="ECO:0007669"/>
    <property type="project" value="UniProtKB-SubCell"/>
</dbReference>
<evidence type="ECO:0000313" key="10">
    <source>
        <dbReference type="Proteomes" id="UP000031890"/>
    </source>
</evidence>
<evidence type="ECO:0000256" key="3">
    <source>
        <dbReference type="ARBA" id="ARBA00023136"/>
    </source>
</evidence>
<dbReference type="EMBL" id="CP010827">
    <property type="protein sequence ID" value="AJI78300.1"/>
    <property type="molecule type" value="Genomic_DNA"/>
</dbReference>
<comment type="similarity">
    <text evidence="6">Belongs to the LpqB lipoprotein family.</text>
</comment>
<dbReference type="PROSITE" id="PS51257">
    <property type="entry name" value="PROKAR_LIPOPROTEIN"/>
    <property type="match status" value="1"/>
</dbReference>
<dbReference type="HAMAP" id="MF_01373">
    <property type="entry name" value="LpqB_lipoprot"/>
    <property type="match status" value="1"/>
</dbReference>
<evidence type="ECO:0000256" key="1">
    <source>
        <dbReference type="ARBA" id="ARBA00022475"/>
    </source>
</evidence>
<keyword evidence="3 6" id="KW-0472">Membrane</keyword>
<dbReference type="RefSeq" id="WP_042529793.1">
    <property type="nucleotide sequence ID" value="NZ_CP010827.1"/>
</dbReference>
<dbReference type="InterPro" id="IPR019606">
    <property type="entry name" value="GerMN"/>
</dbReference>
<sequence>MTPARRVLAVLSCISLSTLVGCSTLPHDTDPQVIGTFEPHERVEDAVVEPRTDSDPDLLIRDFYSAAAIPTSNYAAARTFLASDIADTWDPTSTVLVVDSIDLVTSKMDDGVLEYSVRGNIIGRLADGGAYVPDNSRIEATVRLSQFDGQWRITDLPTGAVIERTELRNRYRPQSLYFYDVTQRVLVADRRWLYTGKDSIAAELVTLLLQGASSDISPAISTLVPKDATFLGINDGVYEFSGMSGMSQEERLKFAAQLVWTLNNAEVASTVRATIDGSPMVDGMEEMTIDDFAEFNPEVAAQSVAKLYAVNDGSLLDITADGPTELAGPTGEISDIQSADISDEGLVAAIRKRSENESQLFMGELDHNLGDSVTGKTLARPTFEMGGQVAWTVIDGEHVVRVTRSPATGELSTSEVDTSALDSIDGEISVIRLSTTGARIAMIIDGSIYTGVVARATSGERRIVNVHQVGPELTGSALSLEWQADGSLLVGTSASSSPVWRVEQDGSAATTLPTGNITAPVVAVAASPSTLYVTDTHATLQMPAGGSESSYWREVDGLRGVRSSPIVPR</sequence>
<protein>
    <recommendedName>
        <fullName evidence="6">Lipoprotein LpqB</fullName>
    </recommendedName>
</protein>
<dbReference type="OrthoDB" id="3226781at2"/>
<comment type="subcellular location">
    <subcellularLocation>
        <location evidence="6">Cell membrane</location>
        <topology evidence="6">Lipid-anchor</topology>
    </subcellularLocation>
</comment>
<keyword evidence="1 6" id="KW-1003">Cell membrane</keyword>
<dbReference type="InterPro" id="IPR023959">
    <property type="entry name" value="LpqB"/>
</dbReference>
<proteinExistence type="inferred from homology"/>
<dbReference type="Pfam" id="PF10646">
    <property type="entry name" value="Germane"/>
    <property type="match status" value="1"/>
</dbReference>
<evidence type="ECO:0000256" key="5">
    <source>
        <dbReference type="ARBA" id="ARBA00023288"/>
    </source>
</evidence>
<evidence type="ECO:0000256" key="7">
    <source>
        <dbReference type="SAM" id="SignalP"/>
    </source>
</evidence>
<feature type="signal peptide" evidence="7">
    <location>
        <begin position="1"/>
        <end position="22"/>
    </location>
</feature>
<evidence type="ECO:0000259" key="8">
    <source>
        <dbReference type="SMART" id="SM00909"/>
    </source>
</evidence>
<dbReference type="STRING" id="161899.CSING_03765"/>
<evidence type="ECO:0000256" key="4">
    <source>
        <dbReference type="ARBA" id="ARBA00023139"/>
    </source>
</evidence>
<feature type="domain" description="GerMN" evidence="8">
    <location>
        <begin position="201"/>
        <end position="284"/>
    </location>
</feature>
<keyword evidence="2 6" id="KW-0732">Signal</keyword>
<keyword evidence="4 6" id="KW-0564">Palmitate</keyword>